<evidence type="ECO:0000256" key="1">
    <source>
        <dbReference type="ARBA" id="ARBA00001915"/>
    </source>
</evidence>
<dbReference type="OrthoDB" id="3829284at2"/>
<comment type="cofactor">
    <cofactor evidence="1">
        <name>iron-sulfur cluster</name>
        <dbReference type="ChEBI" id="CHEBI:30408"/>
    </cofactor>
</comment>
<dbReference type="Pfam" id="PF26519">
    <property type="entry name" value="BsaP"/>
    <property type="match status" value="1"/>
</dbReference>
<evidence type="ECO:0000256" key="7">
    <source>
        <dbReference type="ARBA" id="ARBA00093796"/>
    </source>
</evidence>
<evidence type="ECO:0000256" key="3">
    <source>
        <dbReference type="ARBA" id="ARBA00022756"/>
    </source>
</evidence>
<evidence type="ECO:0000256" key="5">
    <source>
        <dbReference type="ARBA" id="ARBA00093761"/>
    </source>
</evidence>
<keyword evidence="4" id="KW-0408">Iron</keyword>
<name>A0A4R4XAG7_9ACTN</name>
<evidence type="ECO:0000259" key="8">
    <source>
        <dbReference type="Pfam" id="PF26519"/>
    </source>
</evidence>
<evidence type="ECO:0000313" key="10">
    <source>
        <dbReference type="Proteomes" id="UP000295172"/>
    </source>
</evidence>
<evidence type="ECO:0000256" key="4">
    <source>
        <dbReference type="ARBA" id="ARBA00023004"/>
    </source>
</evidence>
<comment type="function">
    <text evidence="5">Required for the activity of the biotin synthase BioB.</text>
</comment>
<gene>
    <name evidence="9" type="ORF">E1218_10010</name>
</gene>
<protein>
    <recommendedName>
        <fullName evidence="7">Biotin synthase auxiliary protein</fullName>
    </recommendedName>
</protein>
<feature type="domain" description="Biotin synthase auxiliary protein C-terminal" evidence="8">
    <location>
        <begin position="42"/>
        <end position="64"/>
    </location>
</feature>
<accession>A0A4R4XAG7</accession>
<dbReference type="Proteomes" id="UP000295172">
    <property type="component" value="Unassembled WGS sequence"/>
</dbReference>
<dbReference type="RefSeq" id="WP_132318576.1">
    <property type="nucleotide sequence ID" value="NZ_SMKR01000032.1"/>
</dbReference>
<dbReference type="AlphaFoldDB" id="A0A4R4XAG7"/>
<comment type="caution">
    <text evidence="9">The sequence shown here is derived from an EMBL/GenBank/DDBJ whole genome shotgun (WGS) entry which is preliminary data.</text>
</comment>
<reference evidence="9 10" key="1">
    <citation type="submission" date="2019-02" db="EMBL/GenBank/DDBJ databases">
        <title>Draft genome sequences of novel Actinobacteria.</title>
        <authorList>
            <person name="Sahin N."/>
            <person name="Ay H."/>
            <person name="Saygin H."/>
        </authorList>
    </citation>
    <scope>NUCLEOTIDE SEQUENCE [LARGE SCALE GENOMIC DNA]</scope>
    <source>
        <strain evidence="9 10">16K104</strain>
    </source>
</reference>
<evidence type="ECO:0000256" key="2">
    <source>
        <dbReference type="ARBA" id="ARBA00022723"/>
    </source>
</evidence>
<keyword evidence="10" id="KW-1185">Reference proteome</keyword>
<keyword evidence="3" id="KW-0093">Biotin biosynthesis</keyword>
<evidence type="ECO:0000313" key="9">
    <source>
        <dbReference type="EMBL" id="TDD27586.1"/>
    </source>
</evidence>
<comment type="similarity">
    <text evidence="6">Belongs to the BsaP family.</text>
</comment>
<dbReference type="EMBL" id="SMKR01000032">
    <property type="protein sequence ID" value="TDD27586.1"/>
    <property type="molecule type" value="Genomic_DNA"/>
</dbReference>
<dbReference type="InterPro" id="IPR058605">
    <property type="entry name" value="BsaP_C"/>
</dbReference>
<proteinExistence type="inferred from homology"/>
<organism evidence="9 10">
    <name type="scientific">Kribbella turkmenica</name>
    <dbReference type="NCBI Taxonomy" id="2530375"/>
    <lineage>
        <taxon>Bacteria</taxon>
        <taxon>Bacillati</taxon>
        <taxon>Actinomycetota</taxon>
        <taxon>Actinomycetes</taxon>
        <taxon>Propionibacteriales</taxon>
        <taxon>Kribbellaceae</taxon>
        <taxon>Kribbella</taxon>
    </lineage>
</organism>
<keyword evidence="2" id="KW-0479">Metal-binding</keyword>
<sequence>MTTLDMYCGHCGQEQADGSHEDCRRALMLEPPRYCAECRRRMVVQVHPMGWSARCSVHGDVSSDRR</sequence>
<evidence type="ECO:0000256" key="6">
    <source>
        <dbReference type="ARBA" id="ARBA00093780"/>
    </source>
</evidence>